<feature type="domain" description="CHAT" evidence="1">
    <location>
        <begin position="112"/>
        <end position="245"/>
    </location>
</feature>
<dbReference type="InterPro" id="IPR024983">
    <property type="entry name" value="CHAT_dom"/>
</dbReference>
<accession>A0A4R2J8M0</accession>
<keyword evidence="4" id="KW-1185">Reference proteome</keyword>
<organism evidence="3 4">
    <name type="scientific">Actinocrispum wychmicini</name>
    <dbReference type="NCBI Taxonomy" id="1213861"/>
    <lineage>
        <taxon>Bacteria</taxon>
        <taxon>Bacillati</taxon>
        <taxon>Actinomycetota</taxon>
        <taxon>Actinomycetes</taxon>
        <taxon>Pseudonocardiales</taxon>
        <taxon>Pseudonocardiaceae</taxon>
        <taxon>Actinocrispum</taxon>
    </lineage>
</organism>
<dbReference type="InterPro" id="IPR045430">
    <property type="entry name" value="EAD1"/>
</dbReference>
<protein>
    <submittedName>
        <fullName evidence="3">CHAT domain-containing protein</fullName>
    </submittedName>
</protein>
<reference evidence="3 4" key="1">
    <citation type="submission" date="2019-03" db="EMBL/GenBank/DDBJ databases">
        <title>Genomic Encyclopedia of Type Strains, Phase IV (KMG-IV): sequencing the most valuable type-strain genomes for metagenomic binning, comparative biology and taxonomic classification.</title>
        <authorList>
            <person name="Goeker M."/>
        </authorList>
    </citation>
    <scope>NUCLEOTIDE SEQUENCE [LARGE SCALE GENOMIC DNA]</scope>
    <source>
        <strain evidence="3 4">DSM 45934</strain>
    </source>
</reference>
<dbReference type="Pfam" id="PF19955">
    <property type="entry name" value="EAD1"/>
    <property type="match status" value="1"/>
</dbReference>
<comment type="caution">
    <text evidence="3">The sequence shown here is derived from an EMBL/GenBank/DDBJ whole genome shotgun (WGS) entry which is preliminary data.</text>
</comment>
<gene>
    <name evidence="3" type="ORF">EV192_11172</name>
</gene>
<dbReference type="AlphaFoldDB" id="A0A4R2J8M0"/>
<evidence type="ECO:0000259" key="1">
    <source>
        <dbReference type="Pfam" id="PF12770"/>
    </source>
</evidence>
<dbReference type="Proteomes" id="UP000295680">
    <property type="component" value="Unassembled WGS sequence"/>
</dbReference>
<evidence type="ECO:0000313" key="3">
    <source>
        <dbReference type="EMBL" id="TCO52878.1"/>
    </source>
</evidence>
<name>A0A4R2J8M0_9PSEU</name>
<dbReference type="Pfam" id="PF12770">
    <property type="entry name" value="CHAT"/>
    <property type="match status" value="1"/>
</dbReference>
<proteinExistence type="predicted"/>
<feature type="domain" description="Effector-associated" evidence="2">
    <location>
        <begin position="8"/>
        <end position="85"/>
    </location>
</feature>
<dbReference type="EMBL" id="SLWS01000011">
    <property type="protein sequence ID" value="TCO52878.1"/>
    <property type="molecule type" value="Genomic_DNA"/>
</dbReference>
<evidence type="ECO:0000259" key="2">
    <source>
        <dbReference type="Pfam" id="PF19955"/>
    </source>
</evidence>
<sequence length="277" mass="28738">MPDNVNNEVMDLMQDLYFDGPNARALLIGIGYRPAQIPEFRSGATFWPDVVLRLSSGIVANGIGRLLAAAVRDHPGNAQAAELLAKVAGPAGPVAVLCLFADPLRGSKIRIDREARLLGEINDLAGVAVTMRHAVRVTDILNAVIHGQPRILHFGGHGTADGRLVFEDDRGGAARVGLENMARAIKAVTAKPLDCVVLNSCFTGANAEAFRGATAAVAGSTTAIRDDCALAFARGFYTAVNAGLAVPKAYDAGHAEAGLAGCDTSGLHFVSFAGSPA</sequence>
<dbReference type="RefSeq" id="WP_165960872.1">
    <property type="nucleotide sequence ID" value="NZ_SLWS01000011.1"/>
</dbReference>
<evidence type="ECO:0000313" key="4">
    <source>
        <dbReference type="Proteomes" id="UP000295680"/>
    </source>
</evidence>